<proteinExistence type="predicted"/>
<accession>A0A0G2I9Q0</accession>
<gene>
    <name evidence="2" type="ORF">EMCG_01101</name>
</gene>
<dbReference type="OrthoDB" id="4188289at2759"/>
<organism evidence="2 3">
    <name type="scientific">[Emmonsia] crescens</name>
    <dbReference type="NCBI Taxonomy" id="73230"/>
    <lineage>
        <taxon>Eukaryota</taxon>
        <taxon>Fungi</taxon>
        <taxon>Dikarya</taxon>
        <taxon>Ascomycota</taxon>
        <taxon>Pezizomycotina</taxon>
        <taxon>Eurotiomycetes</taxon>
        <taxon>Eurotiomycetidae</taxon>
        <taxon>Onygenales</taxon>
        <taxon>Ajellomycetaceae</taxon>
        <taxon>Emergomyces</taxon>
    </lineage>
</organism>
<feature type="compositionally biased region" description="Basic and acidic residues" evidence="1">
    <location>
        <begin position="143"/>
        <end position="158"/>
    </location>
</feature>
<dbReference type="AlphaFoldDB" id="A0A0G2I9Q0"/>
<feature type="region of interest" description="Disordered" evidence="1">
    <location>
        <begin position="118"/>
        <end position="239"/>
    </location>
</feature>
<name>A0A0G2I9Q0_9EURO</name>
<protein>
    <submittedName>
        <fullName evidence="2">Uncharacterized protein</fullName>
    </submittedName>
</protein>
<dbReference type="EMBL" id="LCZI01000269">
    <property type="protein sequence ID" value="KKZ67372.1"/>
    <property type="molecule type" value="Genomic_DNA"/>
</dbReference>
<evidence type="ECO:0000313" key="2">
    <source>
        <dbReference type="EMBL" id="KKZ67372.1"/>
    </source>
</evidence>
<dbReference type="Proteomes" id="UP000034164">
    <property type="component" value="Unassembled WGS sequence"/>
</dbReference>
<feature type="compositionally biased region" description="Polar residues" evidence="1">
    <location>
        <begin position="211"/>
        <end position="220"/>
    </location>
</feature>
<evidence type="ECO:0000256" key="1">
    <source>
        <dbReference type="SAM" id="MobiDB-lite"/>
    </source>
</evidence>
<feature type="compositionally biased region" description="Low complexity" evidence="1">
    <location>
        <begin position="168"/>
        <end position="184"/>
    </location>
</feature>
<comment type="caution">
    <text evidence="2">The sequence shown here is derived from an EMBL/GenBank/DDBJ whole genome shotgun (WGS) entry which is preliminary data.</text>
</comment>
<evidence type="ECO:0000313" key="3">
    <source>
        <dbReference type="Proteomes" id="UP000034164"/>
    </source>
</evidence>
<dbReference type="VEuPathDB" id="FungiDB:EMCG_01101"/>
<feature type="compositionally biased region" description="Polar residues" evidence="1">
    <location>
        <begin position="229"/>
        <end position="239"/>
    </location>
</feature>
<sequence length="403" mass="45922">MNDDLYCWEMELLKQFGRSRQQAMQEALYLRYRFSDRHNLPISSYFTRKVSLLREAGITDQIQLVQHLYDGLEAQLQVSCPIDEFADDFPSLNEFQRKVKNQEAAAFKLWTLNRQASRSSSKQFGGRETRFNKPEASSFNRFRNPDRPQTSDREKDPKPTAQTSDYKNNSNNFNNQRRSSNFRNPAQGPWKKPSRNNQAFHAVQHDESAQEDTNLPSASDISDDDQNEHGSSFSSIQDTGSGLSLIEADTVSTRFPSATINSNPNNIQIFIHGVSDKPLLSSKYAIIPLQYNQTHQHSHLNPDTPHPPIFAIFHVVDILPPRMIISIDIMHEIQMSIQLGYPDTLQFRVNEILTTIQLTKSAPPSHIHPPSPKDPPNIPISTQTLLTPPSLPSFMLWTPYPPA</sequence>
<reference evidence="3" key="1">
    <citation type="journal article" date="2015" name="PLoS Genet.">
        <title>The dynamic genome and transcriptome of the human fungal pathogen Blastomyces and close relative Emmonsia.</title>
        <authorList>
            <person name="Munoz J.F."/>
            <person name="Gauthier G.M."/>
            <person name="Desjardins C.A."/>
            <person name="Gallo J.E."/>
            <person name="Holder J."/>
            <person name="Sullivan T.D."/>
            <person name="Marty A.J."/>
            <person name="Carmen J.C."/>
            <person name="Chen Z."/>
            <person name="Ding L."/>
            <person name="Gujja S."/>
            <person name="Magrini V."/>
            <person name="Misas E."/>
            <person name="Mitreva M."/>
            <person name="Priest M."/>
            <person name="Saif S."/>
            <person name="Whiston E.A."/>
            <person name="Young S."/>
            <person name="Zeng Q."/>
            <person name="Goldman W.E."/>
            <person name="Mardis E.R."/>
            <person name="Taylor J.W."/>
            <person name="McEwen J.G."/>
            <person name="Clay O.K."/>
            <person name="Klein B.S."/>
            <person name="Cuomo C.A."/>
        </authorList>
    </citation>
    <scope>NUCLEOTIDE SEQUENCE [LARGE SCALE GENOMIC DNA]</scope>
    <source>
        <strain evidence="3">UAMH 3008</strain>
    </source>
</reference>